<dbReference type="GO" id="GO:0016616">
    <property type="term" value="F:oxidoreductase activity, acting on the CH-OH group of donors, NAD or NADP as acceptor"/>
    <property type="evidence" value="ECO:0007669"/>
    <property type="project" value="TreeGrafter"/>
</dbReference>
<dbReference type="InterPro" id="IPR002347">
    <property type="entry name" value="SDR_fam"/>
</dbReference>
<evidence type="ECO:0000313" key="3">
    <source>
        <dbReference type="EMBL" id="EGG10288.1"/>
    </source>
</evidence>
<proteinExistence type="inferred from homology"/>
<dbReference type="PANTHER" id="PTHR24322:SF736">
    <property type="entry name" value="RETINOL DEHYDROGENASE 10"/>
    <property type="match status" value="1"/>
</dbReference>
<dbReference type="RefSeq" id="XP_007406589.1">
    <property type="nucleotide sequence ID" value="XM_007406527.1"/>
</dbReference>
<dbReference type="STRING" id="747676.F4RBS2"/>
<dbReference type="eggNOG" id="KOG1201">
    <property type="taxonomic scope" value="Eukaryota"/>
</dbReference>
<evidence type="ECO:0000256" key="1">
    <source>
        <dbReference type="ARBA" id="ARBA00006484"/>
    </source>
</evidence>
<keyword evidence="4" id="KW-1185">Reference proteome</keyword>
<comment type="similarity">
    <text evidence="1">Belongs to the short-chain dehydrogenases/reductases (SDR) family.</text>
</comment>
<dbReference type="VEuPathDB" id="FungiDB:MELLADRAFT_103569"/>
<dbReference type="InParanoid" id="F4RBS2"/>
<dbReference type="Pfam" id="PF00106">
    <property type="entry name" value="adh_short"/>
    <property type="match status" value="1"/>
</dbReference>
<protein>
    <submittedName>
        <fullName evidence="3">Uncharacterized protein</fullName>
    </submittedName>
</protein>
<evidence type="ECO:0000256" key="2">
    <source>
        <dbReference type="ARBA" id="ARBA00023002"/>
    </source>
</evidence>
<dbReference type="InterPro" id="IPR036291">
    <property type="entry name" value="NAD(P)-bd_dom_sf"/>
</dbReference>
<gene>
    <name evidence="3" type="ORF">MELLADRAFT_103569</name>
</gene>
<keyword evidence="2" id="KW-0560">Oxidoreductase</keyword>
<dbReference type="EMBL" id="GL883095">
    <property type="protein sequence ID" value="EGG10288.1"/>
    <property type="molecule type" value="Genomic_DNA"/>
</dbReference>
<dbReference type="HOGENOM" id="CLU_1454740_0_0_1"/>
<organism evidence="4">
    <name type="scientific">Melampsora larici-populina (strain 98AG31 / pathotype 3-4-7)</name>
    <name type="common">Poplar leaf rust fungus</name>
    <dbReference type="NCBI Taxonomy" id="747676"/>
    <lineage>
        <taxon>Eukaryota</taxon>
        <taxon>Fungi</taxon>
        <taxon>Dikarya</taxon>
        <taxon>Basidiomycota</taxon>
        <taxon>Pucciniomycotina</taxon>
        <taxon>Pucciniomycetes</taxon>
        <taxon>Pucciniales</taxon>
        <taxon>Melampsoraceae</taxon>
        <taxon>Melampsora</taxon>
    </lineage>
</organism>
<evidence type="ECO:0000313" key="4">
    <source>
        <dbReference type="Proteomes" id="UP000001072"/>
    </source>
</evidence>
<reference evidence="4" key="1">
    <citation type="journal article" date="2011" name="Proc. Natl. Acad. Sci. U.S.A.">
        <title>Obligate biotrophy features unraveled by the genomic analysis of rust fungi.</title>
        <authorList>
            <person name="Duplessis S."/>
            <person name="Cuomo C.A."/>
            <person name="Lin Y.-C."/>
            <person name="Aerts A."/>
            <person name="Tisserant E."/>
            <person name="Veneault-Fourrey C."/>
            <person name="Joly D.L."/>
            <person name="Hacquard S."/>
            <person name="Amselem J."/>
            <person name="Cantarel B.L."/>
            <person name="Chiu R."/>
            <person name="Coutinho P.M."/>
            <person name="Feau N."/>
            <person name="Field M."/>
            <person name="Frey P."/>
            <person name="Gelhaye E."/>
            <person name="Goldberg J."/>
            <person name="Grabherr M.G."/>
            <person name="Kodira C.D."/>
            <person name="Kohler A."/>
            <person name="Kuees U."/>
            <person name="Lindquist E.A."/>
            <person name="Lucas S.M."/>
            <person name="Mago R."/>
            <person name="Mauceli E."/>
            <person name="Morin E."/>
            <person name="Murat C."/>
            <person name="Pangilinan J.L."/>
            <person name="Park R."/>
            <person name="Pearson M."/>
            <person name="Quesneville H."/>
            <person name="Rouhier N."/>
            <person name="Sakthikumar S."/>
            <person name="Salamov A.A."/>
            <person name="Schmutz J."/>
            <person name="Selles B."/>
            <person name="Shapiro H."/>
            <person name="Tanguay P."/>
            <person name="Tuskan G.A."/>
            <person name="Henrissat B."/>
            <person name="Van de Peer Y."/>
            <person name="Rouze P."/>
            <person name="Ellis J.G."/>
            <person name="Dodds P.N."/>
            <person name="Schein J.E."/>
            <person name="Zhong S."/>
            <person name="Hamelin R.C."/>
            <person name="Grigoriev I.V."/>
            <person name="Szabo L.J."/>
            <person name="Martin F."/>
        </authorList>
    </citation>
    <scope>NUCLEOTIDE SEQUENCE [LARGE SCALE GENOMIC DNA]</scope>
    <source>
        <strain evidence="4">98AG31 / pathotype 3-4-7</strain>
    </source>
</reference>
<dbReference type="OrthoDB" id="10253736at2759"/>
<name>F4RBS2_MELLP</name>
<dbReference type="GeneID" id="18922009"/>
<accession>F4RBS2</accession>
<dbReference type="Gene3D" id="3.40.50.720">
    <property type="entry name" value="NAD(P)-binding Rossmann-like Domain"/>
    <property type="match status" value="1"/>
</dbReference>
<dbReference type="AlphaFoldDB" id="F4RBS2"/>
<dbReference type="KEGG" id="mlr:MELLADRAFT_103569"/>
<sequence>MSSKIYLNTDEQGGGTTVFLVFPDCLPGSRYPASREVMHREKSKRLAALSLGLSNASMDGQEREERPWQMARHQMVDQEMELEDTSNDDYPRIKNIKKIFDQSPNNKSFGVNIMAHFHLLKAFLPTLIELKNGYIVTVASILGTFGVCQASDYCTSKAAVLSLHESLELDCRFLNILIPTVSFFIE</sequence>
<dbReference type="SUPFAM" id="SSF51735">
    <property type="entry name" value="NAD(P)-binding Rossmann-fold domains"/>
    <property type="match status" value="1"/>
</dbReference>
<dbReference type="Proteomes" id="UP000001072">
    <property type="component" value="Unassembled WGS sequence"/>
</dbReference>
<dbReference type="PANTHER" id="PTHR24322">
    <property type="entry name" value="PKSB"/>
    <property type="match status" value="1"/>
</dbReference>